<dbReference type="PANTHER" id="PTHR30349">
    <property type="entry name" value="PHAGE INTEGRASE-RELATED"/>
    <property type="match status" value="1"/>
</dbReference>
<dbReference type="InterPro" id="IPR011010">
    <property type="entry name" value="DNA_brk_join_enz"/>
</dbReference>
<evidence type="ECO:0000256" key="4">
    <source>
        <dbReference type="ARBA" id="ARBA00023015"/>
    </source>
</evidence>
<name>A0A1B8HN72_9GAMM</name>
<accession>A0A1B8HN72</accession>
<evidence type="ECO:0000256" key="1">
    <source>
        <dbReference type="ARBA" id="ARBA00008857"/>
    </source>
</evidence>
<protein>
    <submittedName>
        <fullName evidence="8">DNA recombinase</fullName>
    </submittedName>
</protein>
<evidence type="ECO:0000256" key="2">
    <source>
        <dbReference type="ARBA" id="ARBA00022558"/>
    </source>
</evidence>
<dbReference type="InterPro" id="IPR050090">
    <property type="entry name" value="Tyrosine_recombinase_XerCD"/>
</dbReference>
<evidence type="ECO:0000313" key="8">
    <source>
        <dbReference type="EMBL" id="OBU10915.1"/>
    </source>
</evidence>
<organism evidence="8 9">
    <name type="scientific">Morganella psychrotolerans</name>
    <dbReference type="NCBI Taxonomy" id="368603"/>
    <lineage>
        <taxon>Bacteria</taxon>
        <taxon>Pseudomonadati</taxon>
        <taxon>Pseudomonadota</taxon>
        <taxon>Gammaproteobacteria</taxon>
        <taxon>Enterobacterales</taxon>
        <taxon>Morganellaceae</taxon>
        <taxon>Morganella</taxon>
    </lineage>
</organism>
<dbReference type="InterPro" id="IPR002104">
    <property type="entry name" value="Integrase_catalytic"/>
</dbReference>
<evidence type="ECO:0000256" key="6">
    <source>
        <dbReference type="ARBA" id="ARBA00023172"/>
    </source>
</evidence>
<dbReference type="RefSeq" id="WP_067401128.1">
    <property type="nucleotide sequence ID" value="NZ_LZEY01000012.1"/>
</dbReference>
<dbReference type="Proteomes" id="UP000092377">
    <property type="component" value="Unassembled WGS sequence"/>
</dbReference>
<evidence type="ECO:0000313" key="9">
    <source>
        <dbReference type="Proteomes" id="UP000092377"/>
    </source>
</evidence>
<dbReference type="OrthoDB" id="9801717at2"/>
<dbReference type="SUPFAM" id="SSF56349">
    <property type="entry name" value="DNA breaking-rejoining enzymes"/>
    <property type="match status" value="1"/>
</dbReference>
<keyword evidence="5" id="KW-0804">Transcription</keyword>
<dbReference type="GO" id="GO:0006310">
    <property type="term" value="P:DNA recombination"/>
    <property type="evidence" value="ECO:0007669"/>
    <property type="project" value="UniProtKB-KW"/>
</dbReference>
<feature type="domain" description="Tyr recombinase" evidence="7">
    <location>
        <begin position="4"/>
        <end position="186"/>
    </location>
</feature>
<dbReference type="GO" id="GO:0015074">
    <property type="term" value="P:DNA integration"/>
    <property type="evidence" value="ECO:0007669"/>
    <property type="project" value="UniProtKB-KW"/>
</dbReference>
<gene>
    <name evidence="8" type="ORF">AYY18_02935</name>
</gene>
<evidence type="ECO:0000256" key="3">
    <source>
        <dbReference type="ARBA" id="ARBA00022908"/>
    </source>
</evidence>
<dbReference type="InterPro" id="IPR013762">
    <property type="entry name" value="Integrase-like_cat_sf"/>
</dbReference>
<comment type="similarity">
    <text evidence="1">Belongs to the 'phage' integrase family.</text>
</comment>
<proteinExistence type="inferred from homology"/>
<dbReference type="EMBL" id="LZEY01000012">
    <property type="protein sequence ID" value="OBU10915.1"/>
    <property type="molecule type" value="Genomic_DNA"/>
</dbReference>
<evidence type="ECO:0000259" key="7">
    <source>
        <dbReference type="PROSITE" id="PS51898"/>
    </source>
</evidence>
<dbReference type="Pfam" id="PF00589">
    <property type="entry name" value="Phage_integrase"/>
    <property type="match status" value="1"/>
</dbReference>
<keyword evidence="9" id="KW-1185">Reference proteome</keyword>
<keyword evidence="3" id="KW-0229">DNA integration</keyword>
<comment type="caution">
    <text evidence="8">The sequence shown here is derived from an EMBL/GenBank/DDBJ whole genome shotgun (WGS) entry which is preliminary data.</text>
</comment>
<dbReference type="NCBIfam" id="NF007370">
    <property type="entry name" value="PRK09870.1"/>
    <property type="match status" value="1"/>
</dbReference>
<dbReference type="GO" id="GO:0003677">
    <property type="term" value="F:DNA binding"/>
    <property type="evidence" value="ECO:0007669"/>
    <property type="project" value="InterPro"/>
</dbReference>
<keyword evidence="4" id="KW-0805">Transcription regulation</keyword>
<dbReference type="AlphaFoldDB" id="A0A1B8HN72"/>
<dbReference type="PROSITE" id="PS51898">
    <property type="entry name" value="TYR_RECOMBINASE"/>
    <property type="match status" value="1"/>
</dbReference>
<keyword evidence="2" id="KW-1029">Fimbrium biogenesis</keyword>
<reference evidence="9" key="1">
    <citation type="submission" date="2016-06" db="EMBL/GenBank/DDBJ databases">
        <authorList>
            <person name="Butler K."/>
        </authorList>
    </citation>
    <scope>NUCLEOTIDE SEQUENCE [LARGE SCALE GENOMIC DNA]</scope>
    <source>
        <strain evidence="9">GCSL-Mp20</strain>
    </source>
</reference>
<dbReference type="Gene3D" id="1.10.443.10">
    <property type="entry name" value="Intergrase catalytic core"/>
    <property type="match status" value="1"/>
</dbReference>
<dbReference type="PANTHER" id="PTHR30349:SF62">
    <property type="entry name" value="TYPE 1 FIMBRIAE REGULATORY PROTEIN FIMB-RELATED"/>
    <property type="match status" value="1"/>
</dbReference>
<keyword evidence="6" id="KW-0233">DNA recombination</keyword>
<sequence length="186" mass="21469">MKEDKRKHLMQSEVEKMMIAAENGPDPERNSCLLWMCFVHGFRVSELCQLSLSDMDTTSDNLYIKRLKNGLSTTHPLSGTEKKLLTRWLNCRSRYPSSTEKHWLFLSHKGGRLSRSRIYRIFKILGEQALLSVAVHPHMLRHACGYALADKGADTRLIQDYLGHRNIQHTVLYTAANPGRFRGLWD</sequence>
<evidence type="ECO:0000256" key="5">
    <source>
        <dbReference type="ARBA" id="ARBA00023163"/>
    </source>
</evidence>